<keyword evidence="1" id="KW-0813">Transport</keyword>
<dbReference type="InterPro" id="IPR003593">
    <property type="entry name" value="AAA+_ATPase"/>
</dbReference>
<evidence type="ECO:0000256" key="3">
    <source>
        <dbReference type="ARBA" id="ARBA00022840"/>
    </source>
</evidence>
<evidence type="ECO:0000313" key="5">
    <source>
        <dbReference type="EMBL" id="MBC3889199.1"/>
    </source>
</evidence>
<dbReference type="Gene3D" id="3.40.50.300">
    <property type="entry name" value="P-loop containing nucleotide triphosphate hydrolases"/>
    <property type="match status" value="1"/>
</dbReference>
<dbReference type="CDD" id="cd03214">
    <property type="entry name" value="ABC_Iron-Siderophores_B12_Hemin"/>
    <property type="match status" value="1"/>
</dbReference>
<dbReference type="InterPro" id="IPR050153">
    <property type="entry name" value="Metal_Ion_Import_ABC"/>
</dbReference>
<dbReference type="PANTHER" id="PTHR42734:SF19">
    <property type="entry name" value="IRON COMPOUNDS ABC TRANSPORTER, ATP-BINDING PROTEIN"/>
    <property type="match status" value="1"/>
</dbReference>
<dbReference type="OrthoDB" id="9799337at2"/>
<dbReference type="GO" id="GO:0005524">
    <property type="term" value="F:ATP binding"/>
    <property type="evidence" value="ECO:0007669"/>
    <property type="project" value="UniProtKB-KW"/>
</dbReference>
<evidence type="ECO:0000256" key="2">
    <source>
        <dbReference type="ARBA" id="ARBA00022741"/>
    </source>
</evidence>
<evidence type="ECO:0000313" key="6">
    <source>
        <dbReference type="Proteomes" id="UP000616595"/>
    </source>
</evidence>
<keyword evidence="2" id="KW-0547">Nucleotide-binding</keyword>
<comment type="caution">
    <text evidence="5">The sequence shown here is derived from an EMBL/GenBank/DDBJ whole genome shotgun (WGS) entry which is preliminary data.</text>
</comment>
<accession>A0A923HVA2</accession>
<dbReference type="PROSITE" id="PS00211">
    <property type="entry name" value="ABC_TRANSPORTER_1"/>
    <property type="match status" value="1"/>
</dbReference>
<dbReference type="InterPro" id="IPR003439">
    <property type="entry name" value="ABC_transporter-like_ATP-bd"/>
</dbReference>
<dbReference type="PROSITE" id="PS50893">
    <property type="entry name" value="ABC_TRANSPORTER_2"/>
    <property type="match status" value="1"/>
</dbReference>
<name>A0A923HVA2_9FIRM</name>
<keyword evidence="3 5" id="KW-0067">ATP-binding</keyword>
<dbReference type="InterPro" id="IPR027417">
    <property type="entry name" value="P-loop_NTPase"/>
</dbReference>
<dbReference type="GO" id="GO:0016887">
    <property type="term" value="F:ATP hydrolysis activity"/>
    <property type="evidence" value="ECO:0007669"/>
    <property type="project" value="InterPro"/>
</dbReference>
<dbReference type="Proteomes" id="UP000616595">
    <property type="component" value="Unassembled WGS sequence"/>
</dbReference>
<dbReference type="RefSeq" id="WP_148566795.1">
    <property type="nucleotide sequence ID" value="NZ_RXYA01000006.1"/>
</dbReference>
<dbReference type="InterPro" id="IPR017871">
    <property type="entry name" value="ABC_transporter-like_CS"/>
</dbReference>
<gene>
    <name evidence="5" type="ORF">GH810_12830</name>
</gene>
<dbReference type="PANTHER" id="PTHR42734">
    <property type="entry name" value="METAL TRANSPORT SYSTEM ATP-BINDING PROTEIN TM_0124-RELATED"/>
    <property type="match status" value="1"/>
</dbReference>
<dbReference type="FunFam" id="3.40.50.300:FF:000134">
    <property type="entry name" value="Iron-enterobactin ABC transporter ATP-binding protein"/>
    <property type="match status" value="1"/>
</dbReference>
<dbReference type="EMBL" id="WJBD01000016">
    <property type="protein sequence ID" value="MBC3889199.1"/>
    <property type="molecule type" value="Genomic_DNA"/>
</dbReference>
<evidence type="ECO:0000259" key="4">
    <source>
        <dbReference type="PROSITE" id="PS50893"/>
    </source>
</evidence>
<reference evidence="5" key="2">
    <citation type="submission" date="2020-10" db="EMBL/GenBank/DDBJ databases">
        <title>Comparative genomics of the Acetobacterium genus.</title>
        <authorList>
            <person name="Marshall C."/>
            <person name="May H."/>
            <person name="Norman S."/>
        </authorList>
    </citation>
    <scope>NUCLEOTIDE SEQUENCE</scope>
    <source>
        <strain evidence="5">DER-2019</strain>
    </source>
</reference>
<dbReference type="Pfam" id="PF00005">
    <property type="entry name" value="ABC_tran"/>
    <property type="match status" value="1"/>
</dbReference>
<feature type="domain" description="ABC transporter" evidence="4">
    <location>
        <begin position="2"/>
        <end position="238"/>
    </location>
</feature>
<proteinExistence type="predicted"/>
<organism evidence="5 6">
    <name type="scientific">Acetobacterium paludosum</name>
    <dbReference type="NCBI Taxonomy" id="52693"/>
    <lineage>
        <taxon>Bacteria</taxon>
        <taxon>Bacillati</taxon>
        <taxon>Bacillota</taxon>
        <taxon>Clostridia</taxon>
        <taxon>Eubacteriales</taxon>
        <taxon>Eubacteriaceae</taxon>
        <taxon>Acetobacterium</taxon>
    </lineage>
</organism>
<sequence length="266" mass="30054">MLEVEGLSYYYHPDRIILKDVSFVLENQDILCMLGPNGTGKTTLLRCLLSLNKMKSGRIEIDGFDLTRTSVKKRAQMMAYVPQATTMAFPYEAREVVLMGRVAHLATGKRPTKKDRLISEEAMDKLGILNMSRYLFNEMSGGEKQMVLVARALAQQAQILIMDEPTANLDYCNQIKMLQVIKSLAEQGYSILMTSHFPDHAFLACNKTVLMRDGVIMAQGLSEDVVTTKNLSMLYDTPVSVIEARLDDQDRVIKVCVPIMNEYKKR</sequence>
<protein>
    <submittedName>
        <fullName evidence="5">ATP-binding cassette domain-containing protein</fullName>
    </submittedName>
</protein>
<keyword evidence="6" id="KW-1185">Reference proteome</keyword>
<reference evidence="5" key="1">
    <citation type="submission" date="2019-10" db="EMBL/GenBank/DDBJ databases">
        <authorList>
            <person name="Ross D.E."/>
            <person name="Gulliver D."/>
        </authorList>
    </citation>
    <scope>NUCLEOTIDE SEQUENCE</scope>
    <source>
        <strain evidence="5">DER-2019</strain>
    </source>
</reference>
<dbReference type="SUPFAM" id="SSF52540">
    <property type="entry name" value="P-loop containing nucleoside triphosphate hydrolases"/>
    <property type="match status" value="1"/>
</dbReference>
<evidence type="ECO:0000256" key="1">
    <source>
        <dbReference type="ARBA" id="ARBA00022448"/>
    </source>
</evidence>
<dbReference type="SMART" id="SM00382">
    <property type="entry name" value="AAA"/>
    <property type="match status" value="1"/>
</dbReference>
<dbReference type="AlphaFoldDB" id="A0A923HVA2"/>